<protein>
    <submittedName>
        <fullName evidence="2">ABC transporter permease subunit</fullName>
    </submittedName>
</protein>
<feature type="transmembrane region" description="Helical" evidence="1">
    <location>
        <begin position="167"/>
        <end position="187"/>
    </location>
</feature>
<keyword evidence="1" id="KW-0812">Transmembrane</keyword>
<evidence type="ECO:0000313" key="3">
    <source>
        <dbReference type="Proteomes" id="UP001523216"/>
    </source>
</evidence>
<accession>A0ABT0XTT9</accession>
<name>A0ABT0XTT9_9ACTN</name>
<dbReference type="Proteomes" id="UP001523216">
    <property type="component" value="Unassembled WGS sequence"/>
</dbReference>
<evidence type="ECO:0000313" key="2">
    <source>
        <dbReference type="EMBL" id="MCM4076592.1"/>
    </source>
</evidence>
<comment type="caution">
    <text evidence="2">The sequence shown here is derived from an EMBL/GenBank/DDBJ whole genome shotgun (WGS) entry which is preliminary data.</text>
</comment>
<feature type="transmembrane region" description="Helical" evidence="1">
    <location>
        <begin position="111"/>
        <end position="132"/>
    </location>
</feature>
<reference evidence="2 3" key="1">
    <citation type="submission" date="2022-06" db="EMBL/GenBank/DDBJ databases">
        <title>Actinoplanes abujensis sp. nov., isolated from Nigerian arid soil.</title>
        <authorList>
            <person name="Ding P."/>
        </authorList>
    </citation>
    <scope>NUCLEOTIDE SEQUENCE [LARGE SCALE GENOMIC DNA]</scope>
    <source>
        <strain evidence="3">TRM88002</strain>
    </source>
</reference>
<feature type="transmembrane region" description="Helical" evidence="1">
    <location>
        <begin position="73"/>
        <end position="99"/>
    </location>
</feature>
<organism evidence="2 3">
    <name type="scientific">Paractinoplanes hotanensis</name>
    <dbReference type="NCBI Taxonomy" id="2906497"/>
    <lineage>
        <taxon>Bacteria</taxon>
        <taxon>Bacillati</taxon>
        <taxon>Actinomycetota</taxon>
        <taxon>Actinomycetes</taxon>
        <taxon>Micromonosporales</taxon>
        <taxon>Micromonosporaceae</taxon>
        <taxon>Paractinoplanes</taxon>
    </lineage>
</organism>
<feature type="transmembrane region" description="Helical" evidence="1">
    <location>
        <begin position="138"/>
        <end position="160"/>
    </location>
</feature>
<gene>
    <name evidence="2" type="ORF">LXN57_03315</name>
</gene>
<evidence type="ECO:0000256" key="1">
    <source>
        <dbReference type="SAM" id="Phobius"/>
    </source>
</evidence>
<keyword evidence="3" id="KW-1185">Reference proteome</keyword>
<feature type="transmembrane region" description="Helical" evidence="1">
    <location>
        <begin position="222"/>
        <end position="243"/>
    </location>
</feature>
<keyword evidence="1" id="KW-0472">Membrane</keyword>
<proteinExistence type="predicted"/>
<feature type="transmembrane region" description="Helical" evidence="1">
    <location>
        <begin position="29"/>
        <end position="53"/>
    </location>
</feature>
<dbReference type="RefSeq" id="WP_251796493.1">
    <property type="nucleotide sequence ID" value="NZ_JAMQOL010000003.1"/>
</dbReference>
<keyword evidence="1" id="KW-1133">Transmembrane helix</keyword>
<dbReference type="EMBL" id="JAMQOL010000003">
    <property type="protein sequence ID" value="MCM4076592.1"/>
    <property type="molecule type" value="Genomic_DNA"/>
</dbReference>
<sequence>MASWLAGPDVVAARRLRWSAAWRAEWDKLLTGGAGLAVPLALAVLLVAGGLALGSSSVDPVQLRLLGVRLGQGAVAAAGVQILATEYGSGLIRMTLLAVPRRLDVLAAKAAVLTALVAPAAVLGVGVAVLGLSPDGGLLRAAFGSVLHLILIGLLGLGVAAVVRSSAAAMGIVLSLLYLMPMLLRMLPDPDWQRILYRTTPATAVQALTTTVDNAILPLGPWSALGVVAAWSAGALALGALLLHRRDA</sequence>